<dbReference type="InterPro" id="IPR007696">
    <property type="entry name" value="DNA_mismatch_repair_MutS_core"/>
</dbReference>
<keyword evidence="10" id="KW-0175">Coiled coil</keyword>
<organism evidence="12">
    <name type="scientific">Menopon gallinae</name>
    <name type="common">poultry shaft louse</name>
    <dbReference type="NCBI Taxonomy" id="328185"/>
    <lineage>
        <taxon>Eukaryota</taxon>
        <taxon>Metazoa</taxon>
        <taxon>Ecdysozoa</taxon>
        <taxon>Arthropoda</taxon>
        <taxon>Hexapoda</taxon>
        <taxon>Insecta</taxon>
        <taxon>Pterygota</taxon>
        <taxon>Neoptera</taxon>
        <taxon>Paraneoptera</taxon>
        <taxon>Psocodea</taxon>
        <taxon>Troctomorpha</taxon>
        <taxon>Phthiraptera</taxon>
        <taxon>Amblycera</taxon>
        <taxon>Menoponidae</taxon>
        <taxon>Menopon</taxon>
    </lineage>
</organism>
<dbReference type="GO" id="GO:0140664">
    <property type="term" value="F:ATP-dependent DNA damage sensor activity"/>
    <property type="evidence" value="ECO:0007669"/>
    <property type="project" value="InterPro"/>
</dbReference>
<dbReference type="Gene3D" id="1.10.1420.10">
    <property type="match status" value="2"/>
</dbReference>
<comment type="subcellular location">
    <subcellularLocation>
        <location evidence="1">Nucleus</location>
    </subcellularLocation>
</comment>
<evidence type="ECO:0000256" key="6">
    <source>
        <dbReference type="ARBA" id="ARBA00023125"/>
    </source>
</evidence>
<sequence length="897" mass="100502">MSQESDSQVVVVESAFLNYLKSLPQKSETTIRIFNRSEFYTVHGDDALFVAKEFFGTMNNIKKYRSGKIEQEYLVLNKNQFESCIKHFLLVLHYRIEVYSSKGGHKSNDWFLEFKGSPGNLDQFENIFVDSGLVTGSTAMAIKIGGESNNKIIGVATVETSERSMTVAQFQDQESLTEFEGFLVQVGPKEIIVPDSAEYKNVLQVVKRCGALISTRKPGEFTMEGLTSELDRILHWQDGQAPNSMALPELKHTVAASALNALIKYLELPANESNFNQFTLTVVEPNRFLHIDTSSAKALGVIPTQSSGMQYSLISFLDRCRTPQGRRLLSQWVKQPLKDIKAITERQEIVSALMDNPELRVSLSEDHLRRFPDLQLLARKLQRKHCSLQECYKIYLAVDRIQPLLDALKEAEYSAAVRDSFIDSLKDLKEDMTKFQEMISSTLDMDMISKGEYLVKVDFSEDLAELREKLKVLEDRMDEECKNAASDLGLEAGKSIKLESTPQIGYHFRATSKKEERNVRNNPQYKLIDAAKGGLRFQSKKLAEFSEDYLETKRNYDDCQRSIVEEIVNISAGYVGPILSINGVIAKLDVLTSFALTAANAPIPYVRPELKTAEEGVLKIQQARHPMLEVQETKSVIPNDIHMDSTGNTLYIITGPNMGGKSTYIRTIGVTVLLAHIGSFVPCEKAEISLRDAILARIGSGDHQLAGVSTFMYEMVETSAVLRRATNKSLVMIDELGRGTSTYEGCGIAWAIAKYLATEIKPFTLFATHFQELTLLPEEVPAAANFHVKASVGADGLTLLYQVVPGPSDRSFGLEVARMAQLGEAVIERARQKQIEIEQRQGIRTIDTDIITESIESGEKILYDFLRNVKNKDITELKNLKEEVLKHNNPHISAILA</sequence>
<keyword evidence="8" id="KW-0539">Nucleus</keyword>
<accession>A0AAW2HZR3</accession>
<evidence type="ECO:0000256" key="10">
    <source>
        <dbReference type="SAM" id="Coils"/>
    </source>
</evidence>
<dbReference type="SUPFAM" id="SSF48334">
    <property type="entry name" value="DNA repair protein MutS, domain III"/>
    <property type="match status" value="1"/>
</dbReference>
<dbReference type="PANTHER" id="PTHR11361:SF35">
    <property type="entry name" value="DNA MISMATCH REPAIR PROTEIN MSH2"/>
    <property type="match status" value="1"/>
</dbReference>
<dbReference type="InterPro" id="IPR036678">
    <property type="entry name" value="MutS_con_dom_sf"/>
</dbReference>
<dbReference type="SMART" id="SM00534">
    <property type="entry name" value="MUTSac"/>
    <property type="match status" value="1"/>
</dbReference>
<dbReference type="InterPro" id="IPR045076">
    <property type="entry name" value="MutS"/>
</dbReference>
<name>A0AAW2HZR3_9NEOP</name>
<protein>
    <recommendedName>
        <fullName evidence="11">DNA mismatch repair proteins mutS family domain-containing protein</fullName>
    </recommendedName>
</protein>
<keyword evidence="3 9" id="KW-0547">Nucleotide-binding</keyword>
<keyword evidence="5" id="KW-0067">ATP-binding</keyword>
<dbReference type="EMBL" id="JARGDH010000002">
    <property type="protein sequence ID" value="KAL0275389.1"/>
    <property type="molecule type" value="Genomic_DNA"/>
</dbReference>
<dbReference type="AlphaFoldDB" id="A0AAW2HZR3"/>
<dbReference type="Pfam" id="PF05188">
    <property type="entry name" value="MutS_II"/>
    <property type="match status" value="1"/>
</dbReference>
<dbReference type="GO" id="GO:0005524">
    <property type="term" value="F:ATP binding"/>
    <property type="evidence" value="ECO:0007669"/>
    <property type="project" value="UniProtKB-KW"/>
</dbReference>
<dbReference type="Gene3D" id="3.30.420.110">
    <property type="entry name" value="MutS, connector domain"/>
    <property type="match status" value="1"/>
</dbReference>
<dbReference type="GO" id="GO:0006312">
    <property type="term" value="P:mitotic recombination"/>
    <property type="evidence" value="ECO:0007669"/>
    <property type="project" value="TreeGrafter"/>
</dbReference>
<dbReference type="SMART" id="SM00533">
    <property type="entry name" value="MUTSd"/>
    <property type="match status" value="1"/>
</dbReference>
<feature type="domain" description="DNA mismatch repair proteins mutS family" evidence="11">
    <location>
        <begin position="729"/>
        <end position="745"/>
    </location>
</feature>
<dbReference type="SUPFAM" id="SSF53150">
    <property type="entry name" value="DNA repair protein MutS, domain II"/>
    <property type="match status" value="1"/>
</dbReference>
<dbReference type="InterPro" id="IPR007695">
    <property type="entry name" value="DNA_mismatch_repair_MutS-lik_N"/>
</dbReference>
<evidence type="ECO:0000256" key="7">
    <source>
        <dbReference type="ARBA" id="ARBA00023204"/>
    </source>
</evidence>
<dbReference type="Pfam" id="PF05192">
    <property type="entry name" value="MutS_III"/>
    <property type="match status" value="1"/>
</dbReference>
<keyword evidence="4 9" id="KW-0227">DNA damage</keyword>
<dbReference type="InterPro" id="IPR007861">
    <property type="entry name" value="DNA_mismatch_repair_MutS_clamp"/>
</dbReference>
<dbReference type="GO" id="GO:0032301">
    <property type="term" value="C:MutSalpha complex"/>
    <property type="evidence" value="ECO:0007669"/>
    <property type="project" value="TreeGrafter"/>
</dbReference>
<dbReference type="PANTHER" id="PTHR11361">
    <property type="entry name" value="DNA MISMATCH REPAIR PROTEIN MUTS FAMILY MEMBER"/>
    <property type="match status" value="1"/>
</dbReference>
<comment type="function">
    <text evidence="9">Component of the post-replicative DNA mismatch repair system (MMR).</text>
</comment>
<dbReference type="InterPro" id="IPR011184">
    <property type="entry name" value="DNA_mismatch_repair_Msh2"/>
</dbReference>
<dbReference type="PIRSF" id="PIRSF005813">
    <property type="entry name" value="MSH2"/>
    <property type="match status" value="1"/>
</dbReference>
<dbReference type="GO" id="GO:0030983">
    <property type="term" value="F:mismatched DNA binding"/>
    <property type="evidence" value="ECO:0007669"/>
    <property type="project" value="InterPro"/>
</dbReference>
<dbReference type="InterPro" id="IPR036187">
    <property type="entry name" value="DNA_mismatch_repair_MutS_sf"/>
</dbReference>
<evidence type="ECO:0000256" key="3">
    <source>
        <dbReference type="ARBA" id="ARBA00022741"/>
    </source>
</evidence>
<evidence type="ECO:0000256" key="8">
    <source>
        <dbReference type="ARBA" id="ARBA00023242"/>
    </source>
</evidence>
<evidence type="ECO:0000256" key="4">
    <source>
        <dbReference type="ARBA" id="ARBA00022763"/>
    </source>
</evidence>
<dbReference type="Pfam" id="PF01624">
    <property type="entry name" value="MutS_I"/>
    <property type="match status" value="1"/>
</dbReference>
<comment type="similarity">
    <text evidence="2 9">Belongs to the DNA mismatch repair MutS family.</text>
</comment>
<dbReference type="InterPro" id="IPR016151">
    <property type="entry name" value="DNA_mismatch_repair_MutS_N"/>
</dbReference>
<dbReference type="PROSITE" id="PS00486">
    <property type="entry name" value="DNA_MISMATCH_REPAIR_2"/>
    <property type="match status" value="1"/>
</dbReference>
<dbReference type="InterPro" id="IPR007860">
    <property type="entry name" value="DNA_mmatch_repair_MutS_con_dom"/>
</dbReference>
<dbReference type="SUPFAM" id="SSF52540">
    <property type="entry name" value="P-loop containing nucleoside triphosphate hydrolases"/>
    <property type="match status" value="1"/>
</dbReference>
<comment type="caution">
    <text evidence="12">The sequence shown here is derived from an EMBL/GenBank/DDBJ whole genome shotgun (WGS) entry which is preliminary data.</text>
</comment>
<proteinExistence type="inferred from homology"/>
<dbReference type="Pfam" id="PF00488">
    <property type="entry name" value="MutS_V"/>
    <property type="match status" value="1"/>
</dbReference>
<evidence type="ECO:0000256" key="9">
    <source>
        <dbReference type="RuleBase" id="RU003756"/>
    </source>
</evidence>
<keyword evidence="7 9" id="KW-0234">DNA repair</keyword>
<evidence type="ECO:0000256" key="5">
    <source>
        <dbReference type="ARBA" id="ARBA00022840"/>
    </source>
</evidence>
<dbReference type="Gene3D" id="3.40.50.300">
    <property type="entry name" value="P-loop containing nucleotide triphosphate hydrolases"/>
    <property type="match status" value="1"/>
</dbReference>
<dbReference type="InterPro" id="IPR027417">
    <property type="entry name" value="P-loop_NTPase"/>
</dbReference>
<dbReference type="Pfam" id="PF05190">
    <property type="entry name" value="MutS_IV"/>
    <property type="match status" value="1"/>
</dbReference>
<keyword evidence="6 9" id="KW-0238">DNA-binding</keyword>
<dbReference type="GO" id="GO:0006298">
    <property type="term" value="P:mismatch repair"/>
    <property type="evidence" value="ECO:0007669"/>
    <property type="project" value="InterPro"/>
</dbReference>
<dbReference type="Gene3D" id="3.40.1170.10">
    <property type="entry name" value="DNA repair protein MutS, domain I"/>
    <property type="match status" value="1"/>
</dbReference>
<evidence type="ECO:0000256" key="2">
    <source>
        <dbReference type="ARBA" id="ARBA00006271"/>
    </source>
</evidence>
<feature type="coiled-coil region" evidence="10">
    <location>
        <begin position="456"/>
        <end position="483"/>
    </location>
</feature>
<reference evidence="12" key="1">
    <citation type="journal article" date="2024" name="Gigascience">
        <title>Chromosome-level genome of the poultry shaft louse Menopon gallinae provides insight into the host-switching and adaptive evolution of parasitic lice.</title>
        <authorList>
            <person name="Xu Y."/>
            <person name="Ma L."/>
            <person name="Liu S."/>
            <person name="Liang Y."/>
            <person name="Liu Q."/>
            <person name="He Z."/>
            <person name="Tian L."/>
            <person name="Duan Y."/>
            <person name="Cai W."/>
            <person name="Li H."/>
            <person name="Song F."/>
        </authorList>
    </citation>
    <scope>NUCLEOTIDE SEQUENCE</scope>
    <source>
        <strain evidence="12">Cailab_2023a</strain>
    </source>
</reference>
<evidence type="ECO:0000259" key="11">
    <source>
        <dbReference type="PROSITE" id="PS00486"/>
    </source>
</evidence>
<evidence type="ECO:0000256" key="1">
    <source>
        <dbReference type="ARBA" id="ARBA00004123"/>
    </source>
</evidence>
<gene>
    <name evidence="12" type="ORF">PYX00_003247</name>
</gene>
<evidence type="ECO:0000313" key="12">
    <source>
        <dbReference type="EMBL" id="KAL0275389.1"/>
    </source>
</evidence>
<dbReference type="InterPro" id="IPR000432">
    <property type="entry name" value="DNA_mismatch_repair_MutS_C"/>
</dbReference>